<dbReference type="PANTHER" id="PTHR48022">
    <property type="entry name" value="PLASTIDIC GLUCOSE TRANSPORTER 4"/>
    <property type="match status" value="1"/>
</dbReference>
<organism evidence="9 10">
    <name type="scientific">Heterodermia speciosa</name>
    <dbReference type="NCBI Taxonomy" id="116794"/>
    <lineage>
        <taxon>Eukaryota</taxon>
        <taxon>Fungi</taxon>
        <taxon>Dikarya</taxon>
        <taxon>Ascomycota</taxon>
        <taxon>Pezizomycotina</taxon>
        <taxon>Lecanoromycetes</taxon>
        <taxon>OSLEUM clade</taxon>
        <taxon>Lecanoromycetidae</taxon>
        <taxon>Caliciales</taxon>
        <taxon>Physciaceae</taxon>
        <taxon>Heterodermia</taxon>
    </lineage>
</organism>
<dbReference type="SUPFAM" id="SSF103473">
    <property type="entry name" value="MFS general substrate transporter"/>
    <property type="match status" value="1"/>
</dbReference>
<dbReference type="GO" id="GO:0005351">
    <property type="term" value="F:carbohydrate:proton symporter activity"/>
    <property type="evidence" value="ECO:0007669"/>
    <property type="project" value="TreeGrafter"/>
</dbReference>
<evidence type="ECO:0000256" key="2">
    <source>
        <dbReference type="ARBA" id="ARBA00010992"/>
    </source>
</evidence>
<dbReference type="OrthoDB" id="6133115at2759"/>
<feature type="transmembrane region" description="Helical" evidence="7">
    <location>
        <begin position="350"/>
        <end position="371"/>
    </location>
</feature>
<feature type="transmembrane region" description="Helical" evidence="7">
    <location>
        <begin position="244"/>
        <end position="266"/>
    </location>
</feature>
<dbReference type="Proteomes" id="UP000664521">
    <property type="component" value="Unassembled WGS sequence"/>
</dbReference>
<gene>
    <name evidence="9" type="ORF">HETSPECPRED_002869</name>
</gene>
<feature type="transmembrane region" description="Helical" evidence="7">
    <location>
        <begin position="88"/>
        <end position="110"/>
    </location>
</feature>
<name>A0A8H3J5F2_9LECA</name>
<evidence type="ECO:0000256" key="4">
    <source>
        <dbReference type="ARBA" id="ARBA00022692"/>
    </source>
</evidence>
<evidence type="ECO:0000256" key="7">
    <source>
        <dbReference type="SAM" id="Phobius"/>
    </source>
</evidence>
<dbReference type="InterPro" id="IPR050360">
    <property type="entry name" value="MFS_Sugar_Transporters"/>
</dbReference>
<dbReference type="InterPro" id="IPR005829">
    <property type="entry name" value="Sugar_transporter_CS"/>
</dbReference>
<feature type="transmembrane region" description="Helical" evidence="7">
    <location>
        <begin position="286"/>
        <end position="304"/>
    </location>
</feature>
<feature type="transmembrane region" description="Helical" evidence="7">
    <location>
        <begin position="415"/>
        <end position="434"/>
    </location>
</feature>
<comment type="similarity">
    <text evidence="2">Belongs to the major facilitator superfamily. Sugar transporter (TC 2.A.1.1) family.</text>
</comment>
<evidence type="ECO:0000256" key="5">
    <source>
        <dbReference type="ARBA" id="ARBA00022989"/>
    </source>
</evidence>
<dbReference type="Pfam" id="PF00083">
    <property type="entry name" value="Sugar_tr"/>
    <property type="match status" value="1"/>
</dbReference>
<evidence type="ECO:0000259" key="8">
    <source>
        <dbReference type="PROSITE" id="PS50850"/>
    </source>
</evidence>
<evidence type="ECO:0000256" key="3">
    <source>
        <dbReference type="ARBA" id="ARBA00022448"/>
    </source>
</evidence>
<dbReference type="PROSITE" id="PS50850">
    <property type="entry name" value="MFS"/>
    <property type="match status" value="1"/>
</dbReference>
<dbReference type="AlphaFoldDB" id="A0A8H3J5F2"/>
<feature type="transmembrane region" description="Helical" evidence="7">
    <location>
        <begin position="157"/>
        <end position="174"/>
    </location>
</feature>
<evidence type="ECO:0000256" key="6">
    <source>
        <dbReference type="ARBA" id="ARBA00023136"/>
    </source>
</evidence>
<keyword evidence="5 7" id="KW-1133">Transmembrane helix</keyword>
<dbReference type="PANTHER" id="PTHR48022:SF31">
    <property type="entry name" value="HEXOSE TRANSPORTER"/>
    <property type="match status" value="1"/>
</dbReference>
<comment type="subcellular location">
    <subcellularLocation>
        <location evidence="1">Membrane</location>
        <topology evidence="1">Multi-pass membrane protein</topology>
    </subcellularLocation>
</comment>
<dbReference type="EMBL" id="CAJPDS010000174">
    <property type="protein sequence ID" value="CAF9941091.1"/>
    <property type="molecule type" value="Genomic_DNA"/>
</dbReference>
<feature type="transmembrane region" description="Helical" evidence="7">
    <location>
        <begin position="311"/>
        <end position="330"/>
    </location>
</feature>
<dbReference type="FunFam" id="1.20.1250.20:FF:000134">
    <property type="entry name" value="MFS sugar transporter protein"/>
    <property type="match status" value="1"/>
</dbReference>
<keyword evidence="3" id="KW-0813">Transport</keyword>
<sequence length="492" mass="53550">MAQTATNGCDGTMLNGFNILPAYNQYFQLTDTTRGLNTASIFIGGFIGLFWAGKMADSLGRRPALFWGSVVSIIGIVLQTTAQDIPMFVIARIVLGFGGAIGCVAGAVYLNETFPSRWRAWGVGLLNNTYYIGAFLAALVTLGSSHIGSTWAWRVPSLFQAVFSLLCLIVLPFVPESPRWLVAQGLYAEARVAVAQTNFNGDTEHPDCAAIYGSIVNALERERKQGQTMSWKEIYKTPTARKRVLIGASVGPFSCIAGNVIASYYLGAELTTAGITDSQDQLKANIVLNVWCFACSLFGTRLLSSWGRKPTALLSQGLLIALLFIIGGLTKDVQDYKGSLEPDSLTYGTVAAMFLFQGFYSIAWTPLLYVYPPEIMNYAIRANGLALSTLTLNLLAIVLVFSMPIALGNLGWKMYMINGSWDIITFLLIAIYWVETKGKSLEEVDTLFGDEPNPAQRLESTGIGKAVEKGSLENAAEESPTIQRQVEIHQVT</sequence>
<proteinExistence type="inferred from homology"/>
<dbReference type="PROSITE" id="PS00216">
    <property type="entry name" value="SUGAR_TRANSPORT_1"/>
    <property type="match status" value="1"/>
</dbReference>
<dbReference type="InterPro" id="IPR005828">
    <property type="entry name" value="MFS_sugar_transport-like"/>
</dbReference>
<keyword evidence="6 7" id="KW-0472">Membrane</keyword>
<accession>A0A8H3J5F2</accession>
<keyword evidence="10" id="KW-1185">Reference proteome</keyword>
<dbReference type="InterPro" id="IPR020846">
    <property type="entry name" value="MFS_dom"/>
</dbReference>
<evidence type="ECO:0000313" key="9">
    <source>
        <dbReference type="EMBL" id="CAF9941091.1"/>
    </source>
</evidence>
<feature type="transmembrane region" description="Helical" evidence="7">
    <location>
        <begin position="64"/>
        <end position="82"/>
    </location>
</feature>
<comment type="caution">
    <text evidence="9">The sequence shown here is derived from an EMBL/GenBank/DDBJ whole genome shotgun (WGS) entry which is preliminary data.</text>
</comment>
<keyword evidence="4 7" id="KW-0812">Transmembrane</keyword>
<dbReference type="InterPro" id="IPR036259">
    <property type="entry name" value="MFS_trans_sf"/>
</dbReference>
<evidence type="ECO:0000256" key="1">
    <source>
        <dbReference type="ARBA" id="ARBA00004141"/>
    </source>
</evidence>
<reference evidence="9" key="1">
    <citation type="submission" date="2021-03" db="EMBL/GenBank/DDBJ databases">
        <authorList>
            <person name="Tagirdzhanova G."/>
        </authorList>
    </citation>
    <scope>NUCLEOTIDE SEQUENCE</scope>
</reference>
<feature type="transmembrane region" description="Helical" evidence="7">
    <location>
        <begin position="383"/>
        <end position="403"/>
    </location>
</feature>
<dbReference type="GO" id="GO:0016020">
    <property type="term" value="C:membrane"/>
    <property type="evidence" value="ECO:0007669"/>
    <property type="project" value="UniProtKB-SubCell"/>
</dbReference>
<feature type="transmembrane region" description="Helical" evidence="7">
    <location>
        <begin position="35"/>
        <end position="52"/>
    </location>
</feature>
<feature type="transmembrane region" description="Helical" evidence="7">
    <location>
        <begin position="130"/>
        <end position="151"/>
    </location>
</feature>
<feature type="domain" description="Major facilitator superfamily (MFS) profile" evidence="8">
    <location>
        <begin position="1"/>
        <end position="437"/>
    </location>
</feature>
<evidence type="ECO:0000313" key="10">
    <source>
        <dbReference type="Proteomes" id="UP000664521"/>
    </source>
</evidence>
<dbReference type="Gene3D" id="1.20.1250.20">
    <property type="entry name" value="MFS general substrate transporter like domains"/>
    <property type="match status" value="1"/>
</dbReference>
<protein>
    <recommendedName>
        <fullName evidence="8">Major facilitator superfamily (MFS) profile domain-containing protein</fullName>
    </recommendedName>
</protein>